<dbReference type="GO" id="GO:0035999">
    <property type="term" value="P:tetrahydrofolate interconversion"/>
    <property type="evidence" value="ECO:0007669"/>
    <property type="project" value="TreeGrafter"/>
</dbReference>
<proteinExistence type="inferred from homology"/>
<dbReference type="SUPFAM" id="SSF100950">
    <property type="entry name" value="NagB/RpiA/CoA transferase-like"/>
    <property type="match status" value="1"/>
</dbReference>
<dbReference type="EMBL" id="JNSK01000016">
    <property type="protein sequence ID" value="KGA19065.1"/>
    <property type="molecule type" value="Genomic_DNA"/>
</dbReference>
<dbReference type="GO" id="GO:0005524">
    <property type="term" value="F:ATP binding"/>
    <property type="evidence" value="ECO:0007669"/>
    <property type="project" value="UniProtKB-KW"/>
</dbReference>
<dbReference type="AlphaFoldDB" id="A0A094Q4J9"/>
<keyword evidence="3" id="KW-0067">ATP-binding</keyword>
<dbReference type="GO" id="GO:0030272">
    <property type="term" value="F:5-formyltetrahydrofolate cyclo-ligase activity"/>
    <property type="evidence" value="ECO:0007669"/>
    <property type="project" value="TreeGrafter"/>
</dbReference>
<dbReference type="Pfam" id="PF01812">
    <property type="entry name" value="5-FTHF_cyc-lig"/>
    <property type="match status" value="1"/>
</dbReference>
<organism evidence="4">
    <name type="scientific">freshwater metagenome</name>
    <dbReference type="NCBI Taxonomy" id="449393"/>
    <lineage>
        <taxon>unclassified sequences</taxon>
        <taxon>metagenomes</taxon>
        <taxon>ecological metagenomes</taxon>
    </lineage>
</organism>
<dbReference type="PANTHER" id="PTHR23407:SF1">
    <property type="entry name" value="5-FORMYLTETRAHYDROFOLATE CYCLO-LIGASE"/>
    <property type="match status" value="1"/>
</dbReference>
<evidence type="ECO:0000256" key="1">
    <source>
        <dbReference type="ARBA" id="ARBA00010638"/>
    </source>
</evidence>
<gene>
    <name evidence="4" type="ORF">GM50_6455</name>
</gene>
<dbReference type="InterPro" id="IPR002698">
    <property type="entry name" value="FTHF_cligase"/>
</dbReference>
<evidence type="ECO:0008006" key="5">
    <source>
        <dbReference type="Google" id="ProtNLM"/>
    </source>
</evidence>
<evidence type="ECO:0000256" key="3">
    <source>
        <dbReference type="ARBA" id="ARBA00022840"/>
    </source>
</evidence>
<dbReference type="Gene3D" id="3.40.50.10420">
    <property type="entry name" value="NagB/RpiA/CoA transferase-like"/>
    <property type="match status" value="1"/>
</dbReference>
<accession>A0A094Q4J9</accession>
<sequence length="180" mass="20276">MIDKAHMRERYRRERREAFVPAVYSNVLATPEVTQATIVASYVSYGHEPSTVELNRALIKSGKTLLLPRVNKDHIDWIYWDGDQSKLVEKKKILEPVGEVVSTLPAIDVVIVPALRIDRDGYRLGQGGGYYDRALPMMTGWKIALVHSGEVTSEVLPREPHDIAVDAAATPDLIVRFKRN</sequence>
<comment type="similarity">
    <text evidence="1">Belongs to the 5-formyltetrahydrofolate cyclo-ligase family.</text>
</comment>
<dbReference type="GO" id="GO:0009396">
    <property type="term" value="P:folic acid-containing compound biosynthetic process"/>
    <property type="evidence" value="ECO:0007669"/>
    <property type="project" value="TreeGrafter"/>
</dbReference>
<dbReference type="InterPro" id="IPR024185">
    <property type="entry name" value="FTHF_cligase-like_sf"/>
</dbReference>
<dbReference type="PIRSF" id="PIRSF006806">
    <property type="entry name" value="FTHF_cligase"/>
    <property type="match status" value="1"/>
</dbReference>
<dbReference type="NCBIfam" id="TIGR02727">
    <property type="entry name" value="MTHFS_bact"/>
    <property type="match status" value="1"/>
</dbReference>
<dbReference type="PANTHER" id="PTHR23407">
    <property type="entry name" value="ATPASE INHIBITOR/5-FORMYLTETRAHYDROFOLATE CYCLO-LIGASE"/>
    <property type="match status" value="1"/>
</dbReference>
<protein>
    <recommendedName>
        <fullName evidence="5">5-formyltetrahydrofolate cyclo-ligase</fullName>
    </recommendedName>
</protein>
<keyword evidence="2" id="KW-0547">Nucleotide-binding</keyword>
<name>A0A094Q4J9_9ZZZZ</name>
<comment type="caution">
    <text evidence="4">The sequence shown here is derived from an EMBL/GenBank/DDBJ whole genome shotgun (WGS) entry which is preliminary data.</text>
</comment>
<evidence type="ECO:0000256" key="2">
    <source>
        <dbReference type="ARBA" id="ARBA00022741"/>
    </source>
</evidence>
<dbReference type="InterPro" id="IPR037171">
    <property type="entry name" value="NagB/RpiA_transferase-like"/>
</dbReference>
<reference evidence="4" key="1">
    <citation type="submission" date="2014-05" db="EMBL/GenBank/DDBJ databases">
        <title>Key roles for freshwater Actinobacteria revealed by deep metagenomic sequencing.</title>
        <authorList>
            <person name="Ghai R."/>
            <person name="Mizuno C.M."/>
            <person name="Picazo A."/>
            <person name="Camacho A."/>
            <person name="Rodriguez-Valera F."/>
        </authorList>
    </citation>
    <scope>NUCLEOTIDE SEQUENCE</scope>
</reference>
<evidence type="ECO:0000313" key="4">
    <source>
        <dbReference type="EMBL" id="KGA19065.1"/>
    </source>
</evidence>